<dbReference type="AlphaFoldDB" id="A0A3B0YJK4"/>
<dbReference type="InterPro" id="IPR036714">
    <property type="entry name" value="SDH_sf"/>
</dbReference>
<evidence type="ECO:0000256" key="1">
    <source>
        <dbReference type="ARBA" id="ARBA00004496"/>
    </source>
</evidence>
<name>A0A3B0YJK4_9ZZZZ</name>
<reference evidence="4" key="1">
    <citation type="submission" date="2018-06" db="EMBL/GenBank/DDBJ databases">
        <authorList>
            <person name="Zhirakovskaya E."/>
        </authorList>
    </citation>
    <scope>NUCLEOTIDE SEQUENCE</scope>
</reference>
<dbReference type="Gene3D" id="1.10.150.250">
    <property type="entry name" value="Flavinator of succinate dehydrogenase"/>
    <property type="match status" value="1"/>
</dbReference>
<dbReference type="Pfam" id="PF03937">
    <property type="entry name" value="Sdh5"/>
    <property type="match status" value="1"/>
</dbReference>
<dbReference type="EMBL" id="UOFL01000212">
    <property type="protein sequence ID" value="VAW81138.1"/>
    <property type="molecule type" value="Genomic_DNA"/>
</dbReference>
<organism evidence="4">
    <name type="scientific">hydrothermal vent metagenome</name>
    <dbReference type="NCBI Taxonomy" id="652676"/>
    <lineage>
        <taxon>unclassified sequences</taxon>
        <taxon>metagenomes</taxon>
        <taxon>ecological metagenomes</taxon>
    </lineage>
</organism>
<gene>
    <name evidence="4" type="ORF">MNBD_GAMMA12-3449</name>
</gene>
<proteinExistence type="predicted"/>
<accession>A0A3B0YJK4</accession>
<dbReference type="InterPro" id="IPR005631">
    <property type="entry name" value="SDH"/>
</dbReference>
<dbReference type="PANTHER" id="PTHR39585">
    <property type="entry name" value="FAD ASSEMBLY FACTOR SDHE"/>
    <property type="match status" value="1"/>
</dbReference>
<dbReference type="PANTHER" id="PTHR39585:SF1">
    <property type="entry name" value="FAD ASSEMBLY FACTOR SDHE"/>
    <property type="match status" value="1"/>
</dbReference>
<protein>
    <submittedName>
        <fullName evidence="4">Succinate dehydrogenase flavin-adding protein, antitoxin of CptAB toxin-antitoxin</fullName>
    </submittedName>
</protein>
<evidence type="ECO:0000313" key="4">
    <source>
        <dbReference type="EMBL" id="VAW81138.1"/>
    </source>
</evidence>
<sequence length="87" mass="10257">MIASPKEQDKIHRVYWRCRRGMLELDILLNNFLSKDYIKLAENDKNAFNRLLDYPDNVLLELLLGRTISSDQEIQGVIQKIRTLTTH</sequence>
<evidence type="ECO:0000256" key="2">
    <source>
        <dbReference type="ARBA" id="ARBA00022490"/>
    </source>
</evidence>
<dbReference type="GO" id="GO:0006105">
    <property type="term" value="P:succinate metabolic process"/>
    <property type="evidence" value="ECO:0007669"/>
    <property type="project" value="TreeGrafter"/>
</dbReference>
<comment type="subcellular location">
    <subcellularLocation>
        <location evidence="1">Cytoplasm</location>
    </subcellularLocation>
</comment>
<dbReference type="GO" id="GO:0005737">
    <property type="term" value="C:cytoplasm"/>
    <property type="evidence" value="ECO:0007669"/>
    <property type="project" value="UniProtKB-SubCell"/>
</dbReference>
<keyword evidence="2" id="KW-0963">Cytoplasm</keyword>
<keyword evidence="3" id="KW-0143">Chaperone</keyword>
<dbReference type="SUPFAM" id="SSF109910">
    <property type="entry name" value="YgfY-like"/>
    <property type="match status" value="1"/>
</dbReference>
<dbReference type="InterPro" id="IPR050531">
    <property type="entry name" value="SdhE_FAD_assembly_factor"/>
</dbReference>
<evidence type="ECO:0000256" key="3">
    <source>
        <dbReference type="ARBA" id="ARBA00023186"/>
    </source>
</evidence>